<feature type="transmembrane region" description="Helical" evidence="6">
    <location>
        <begin position="548"/>
        <end position="568"/>
    </location>
</feature>
<proteinExistence type="predicted"/>
<evidence type="ECO:0000256" key="6">
    <source>
        <dbReference type="SAM" id="Phobius"/>
    </source>
</evidence>
<dbReference type="PANTHER" id="PTHR11453">
    <property type="entry name" value="ANION EXCHANGE PROTEIN"/>
    <property type="match status" value="1"/>
</dbReference>
<feature type="transmembrane region" description="Helical" evidence="6">
    <location>
        <begin position="964"/>
        <end position="981"/>
    </location>
</feature>
<feature type="transmembrane region" description="Helical" evidence="6">
    <location>
        <begin position="628"/>
        <end position="651"/>
    </location>
</feature>
<organism evidence="8 9">
    <name type="scientific">Symbiodinium natans</name>
    <dbReference type="NCBI Taxonomy" id="878477"/>
    <lineage>
        <taxon>Eukaryota</taxon>
        <taxon>Sar</taxon>
        <taxon>Alveolata</taxon>
        <taxon>Dinophyceae</taxon>
        <taxon>Suessiales</taxon>
        <taxon>Symbiodiniaceae</taxon>
        <taxon>Symbiodinium</taxon>
    </lineage>
</organism>
<evidence type="ECO:0000256" key="2">
    <source>
        <dbReference type="ARBA" id="ARBA00022692"/>
    </source>
</evidence>
<comment type="caution">
    <text evidence="8">The sequence shown here is derived from an EMBL/GenBank/DDBJ whole genome shotgun (WGS) entry which is preliminary data.</text>
</comment>
<feature type="transmembrane region" description="Helical" evidence="6">
    <location>
        <begin position="663"/>
        <end position="681"/>
    </location>
</feature>
<evidence type="ECO:0000256" key="5">
    <source>
        <dbReference type="SAM" id="MobiDB-lite"/>
    </source>
</evidence>
<dbReference type="Proteomes" id="UP000604046">
    <property type="component" value="Unassembled WGS sequence"/>
</dbReference>
<feature type="domain" description="Bicarbonate transporter-like transmembrane" evidence="7">
    <location>
        <begin position="514"/>
        <end position="689"/>
    </location>
</feature>
<sequence>MEEEPMEVEPAMSETMVRSISELEGMREGARARRMLLVDEHRVNRITEEEERLGPLQDEETSPITIYVPSPPPSEEETAEGAEDVAMVEKPSSHRAREPTMVERPSSHKATAPTLMRPTPKTLRKKEAPQREEKTPEEKSGSYEMMGNDPEAWRRFMEARAARGAALQAKKEHPVPKLESKKKKKPAKERKPMEERPVVREPSGPPPDYLTGPTRKGKRRFASSGWLTWICRRFEGSWQALVNNDANDPYCLVCQKRAAESHLMSEPHTENMKSYMAVAQSEQVPVRQVPVDWNTWKQAMDEPLELEIGPRQGRGFAVHALGPDSSMGSETVPGPTTPDNDMEIVITEEAVPEPSTAPKAVGATISVSDSDEDNWGEWRPAKAGAATPDATRGASIPEPTTPPATWQQPPMEPIAANATVHLEAQGLTEENLTALGPLRDSYLRMRATESAQLPLSLEGAEGNLRDGPIKPTCMLIKLTCWLSFAAAGVLRIQSGYIRSSSTKDLGPLEFTGKIAGGLRLDLRRRAPFYGSDWTDAFRPENFQKSLATILYLFIAALAPAITFGSRFLDGTNGQFGVLEMIMSTCISGMLFSTFAGQPLSILGATGPFLAYSLVCYDLAVAMDLEFMPYYFWVCMWCSLFTILVSIFDLCALMKHVTMFSEDIFAGLISLIFIIDGVLPIIRNFTDNQMSLTGAMFETLLFVYTFGLASYLSYFRRTPWLIRGARNLMANFAVTIALVSASALAAIYSTETNLRMLTVDADFSPSLTLATGEKRNWIVNPMGIEKDFPLWGIPYAILPAIGFAVLGYLDQNLTSVIVNRPSNGLQKPPGYHLDLFIRGALTLPACAVLGLPLSVASTVPSITHVISLTTYEVKQLPQGERKVPTKVVEQRATNFLIHVLIGCALFMAPVLKFLPRAVLQGVFFYMGIASLTGNNLFDRMFLWLIWDPAKYPQYHYIQKLPIKRVHLYTFVQFICLGILYGLKEIKETAVVFPFFMASLAVIRKAMRFMFTQEELELLDGHPAEDPDEASMAEQVEQPDILNLEPVKAGEGTALNGTDNFKRLFVRSVRDSARLQGIWKGYCATWGSTPLPKHCSQELSLISESVSSKPGTLDRDTVLAEGSTSDRIWAYAAFPADAVLCAIDAVLTRLTGTLDGVSVVECHNTNEVQFESSAISPVGCRLRAFEATLPTRGGVVVGGGVVVAMQDVDPSSEQATSFQFQRTSSDLHIFRMLGISSMFPNA</sequence>
<keyword evidence="3 6" id="KW-1133">Transmembrane helix</keyword>
<feature type="compositionally biased region" description="Basic and acidic residues" evidence="5">
    <location>
        <begin position="189"/>
        <end position="199"/>
    </location>
</feature>
<dbReference type="Pfam" id="PF00955">
    <property type="entry name" value="HCO3_cotransp"/>
    <property type="match status" value="2"/>
</dbReference>
<evidence type="ECO:0000256" key="3">
    <source>
        <dbReference type="ARBA" id="ARBA00022989"/>
    </source>
</evidence>
<feature type="region of interest" description="Disordered" evidence="5">
    <location>
        <begin position="164"/>
        <end position="218"/>
    </location>
</feature>
<evidence type="ECO:0000259" key="7">
    <source>
        <dbReference type="Pfam" id="PF00955"/>
    </source>
</evidence>
<dbReference type="OrthoDB" id="1735926at2759"/>
<comment type="subcellular location">
    <subcellularLocation>
        <location evidence="1">Membrane</location>
        <topology evidence="1">Multi-pass membrane protein</topology>
    </subcellularLocation>
</comment>
<dbReference type="GO" id="GO:0005886">
    <property type="term" value="C:plasma membrane"/>
    <property type="evidence" value="ECO:0007669"/>
    <property type="project" value="TreeGrafter"/>
</dbReference>
<feature type="domain" description="Bicarbonate transporter-like transmembrane" evidence="7">
    <location>
        <begin position="694"/>
        <end position="1019"/>
    </location>
</feature>
<keyword evidence="4 6" id="KW-0472">Membrane</keyword>
<feature type="compositionally biased region" description="Basic and acidic residues" evidence="5">
    <location>
        <begin position="91"/>
        <end position="101"/>
    </location>
</feature>
<dbReference type="EMBL" id="CAJNDS010002320">
    <property type="protein sequence ID" value="CAE7429903.1"/>
    <property type="molecule type" value="Genomic_DNA"/>
</dbReference>
<evidence type="ECO:0000313" key="8">
    <source>
        <dbReference type="EMBL" id="CAE7429903.1"/>
    </source>
</evidence>
<keyword evidence="9" id="KW-1185">Reference proteome</keyword>
<protein>
    <submittedName>
        <fullName evidence="8">Slc4a5 protein</fullName>
    </submittedName>
</protein>
<feature type="compositionally biased region" description="Basic and acidic residues" evidence="5">
    <location>
        <begin position="125"/>
        <end position="141"/>
    </location>
</feature>
<dbReference type="PANTHER" id="PTHR11453:SF127">
    <property type="entry name" value="SOLUTE CARRIER FAMILY 4 MEMBER 11"/>
    <property type="match status" value="1"/>
</dbReference>
<reference evidence="8" key="1">
    <citation type="submission" date="2021-02" db="EMBL/GenBank/DDBJ databases">
        <authorList>
            <person name="Dougan E. K."/>
            <person name="Rhodes N."/>
            <person name="Thang M."/>
            <person name="Chan C."/>
        </authorList>
    </citation>
    <scope>NUCLEOTIDE SEQUENCE</scope>
</reference>
<feature type="transmembrane region" description="Helical" evidence="6">
    <location>
        <begin position="574"/>
        <end position="594"/>
    </location>
</feature>
<feature type="region of interest" description="Disordered" evidence="5">
    <location>
        <begin position="48"/>
        <end position="147"/>
    </location>
</feature>
<dbReference type="GO" id="GO:0050801">
    <property type="term" value="P:monoatomic ion homeostasis"/>
    <property type="evidence" value="ECO:0007669"/>
    <property type="project" value="TreeGrafter"/>
</dbReference>
<feature type="region of interest" description="Disordered" evidence="5">
    <location>
        <begin position="367"/>
        <end position="409"/>
    </location>
</feature>
<accession>A0A812RB33</accession>
<keyword evidence="2 6" id="KW-0812">Transmembrane</keyword>
<feature type="compositionally biased region" description="Acidic residues" evidence="5">
    <location>
        <begin position="74"/>
        <end position="83"/>
    </location>
</feature>
<evidence type="ECO:0000256" key="4">
    <source>
        <dbReference type="ARBA" id="ARBA00023136"/>
    </source>
</evidence>
<dbReference type="InterPro" id="IPR003020">
    <property type="entry name" value="HCO3_transpt_euk"/>
</dbReference>
<dbReference type="InterPro" id="IPR011531">
    <property type="entry name" value="HCO3_transpt-like_TM_dom"/>
</dbReference>
<name>A0A812RB33_9DINO</name>
<dbReference type="AlphaFoldDB" id="A0A812RB33"/>
<dbReference type="Gene3D" id="1.10.287.570">
    <property type="entry name" value="Helical hairpin bin"/>
    <property type="match status" value="1"/>
</dbReference>
<feature type="transmembrane region" description="Helical" evidence="6">
    <location>
        <begin position="726"/>
        <end position="747"/>
    </location>
</feature>
<feature type="compositionally biased region" description="Basic and acidic residues" evidence="5">
    <location>
        <begin position="169"/>
        <end position="179"/>
    </location>
</feature>
<evidence type="ECO:0000313" key="9">
    <source>
        <dbReference type="Proteomes" id="UP000604046"/>
    </source>
</evidence>
<feature type="transmembrane region" description="Helical" evidence="6">
    <location>
        <begin position="922"/>
        <end position="944"/>
    </location>
</feature>
<feature type="transmembrane region" description="Helical" evidence="6">
    <location>
        <begin position="891"/>
        <end position="910"/>
    </location>
</feature>
<gene>
    <name evidence="8" type="primary">Slc4a5</name>
    <name evidence="8" type="ORF">SNAT2548_LOCUS23366</name>
</gene>
<dbReference type="GO" id="GO:0005452">
    <property type="term" value="F:solute:inorganic anion antiporter activity"/>
    <property type="evidence" value="ECO:0007669"/>
    <property type="project" value="InterPro"/>
</dbReference>
<dbReference type="GO" id="GO:0006820">
    <property type="term" value="P:monoatomic anion transport"/>
    <property type="evidence" value="ECO:0007669"/>
    <property type="project" value="InterPro"/>
</dbReference>
<feature type="transmembrane region" description="Helical" evidence="6">
    <location>
        <begin position="693"/>
        <end position="714"/>
    </location>
</feature>
<feature type="transmembrane region" description="Helical" evidence="6">
    <location>
        <begin position="787"/>
        <end position="808"/>
    </location>
</feature>
<evidence type="ECO:0000256" key="1">
    <source>
        <dbReference type="ARBA" id="ARBA00004141"/>
    </source>
</evidence>